<sequence>MHDFCISVKRSSSAAADAAAAGVAAAAAVSVQVALFGPLQTTIAFQYRTALATVPALRGLLAAGGLRRLYAGAPYGVAHAALSRGGDTAANAAALSLGGGGGGATSGGGGGGVGGRPGGGPPGGGAADGVPPLGLAATVAATAPASVAAAAWRTALLPLEVARTNLQVRGAAGGGARLRASVAAAGVRALYSGGLASAASTGTGHLVFFSTLNALHARVPAAPDQTGEAGALTRWAGIGLAASAVADTANNGLRVITTAAQTRGADAARPPAYGPLVRGLLARGGVWGLVGRGLLTRVAANGGQAIFFMVAWKGMEARVRAAMGLDEEGAVDG</sequence>
<evidence type="ECO:0000313" key="1">
    <source>
        <dbReference type="EMBL" id="KAK1866454.1"/>
    </source>
</evidence>
<proteinExistence type="predicted"/>
<gene>
    <name evidence="1" type="ORF">I4F81_008972</name>
</gene>
<evidence type="ECO:0000313" key="2">
    <source>
        <dbReference type="Proteomes" id="UP000798662"/>
    </source>
</evidence>
<reference evidence="1" key="1">
    <citation type="submission" date="2019-11" db="EMBL/GenBank/DDBJ databases">
        <title>Nori genome reveals adaptations in red seaweeds to the harsh intertidal environment.</title>
        <authorList>
            <person name="Wang D."/>
            <person name="Mao Y."/>
        </authorList>
    </citation>
    <scope>NUCLEOTIDE SEQUENCE</scope>
    <source>
        <tissue evidence="1">Gametophyte</tissue>
    </source>
</reference>
<organism evidence="1 2">
    <name type="scientific">Pyropia yezoensis</name>
    <name type="common">Susabi-nori</name>
    <name type="synonym">Porphyra yezoensis</name>
    <dbReference type="NCBI Taxonomy" id="2788"/>
    <lineage>
        <taxon>Eukaryota</taxon>
        <taxon>Rhodophyta</taxon>
        <taxon>Bangiophyceae</taxon>
        <taxon>Bangiales</taxon>
        <taxon>Bangiaceae</taxon>
        <taxon>Pyropia</taxon>
    </lineage>
</organism>
<dbReference type="Proteomes" id="UP000798662">
    <property type="component" value="Chromosome 2"/>
</dbReference>
<accession>A0ACC3C932</accession>
<comment type="caution">
    <text evidence="1">The sequence shown here is derived from an EMBL/GenBank/DDBJ whole genome shotgun (WGS) entry which is preliminary data.</text>
</comment>
<protein>
    <submittedName>
        <fullName evidence="1">Uncharacterized protein</fullName>
    </submittedName>
</protein>
<keyword evidence="2" id="KW-1185">Reference proteome</keyword>
<name>A0ACC3C932_PYRYE</name>
<dbReference type="EMBL" id="CM020619">
    <property type="protein sequence ID" value="KAK1866454.1"/>
    <property type="molecule type" value="Genomic_DNA"/>
</dbReference>